<protein>
    <submittedName>
        <fullName evidence="2">Uncharacterized protein</fullName>
    </submittedName>
</protein>
<feature type="region of interest" description="Disordered" evidence="1">
    <location>
        <begin position="1"/>
        <end position="84"/>
    </location>
</feature>
<keyword evidence="3" id="KW-1185">Reference proteome</keyword>
<reference evidence="2" key="2">
    <citation type="submission" date="2021-03" db="UniProtKB">
        <authorList>
            <consortium name="EnsemblPlants"/>
        </authorList>
    </citation>
    <scope>IDENTIFICATION</scope>
</reference>
<dbReference type="AlphaFoldDB" id="A0A803PIK1"/>
<accession>A0A803PIK1</accession>
<evidence type="ECO:0000313" key="3">
    <source>
        <dbReference type="Proteomes" id="UP000596661"/>
    </source>
</evidence>
<feature type="compositionally biased region" description="Polar residues" evidence="1">
    <location>
        <begin position="1"/>
        <end position="24"/>
    </location>
</feature>
<dbReference type="EnsemblPlants" id="evm.model.04.737">
    <property type="protein sequence ID" value="cds.evm.model.04.737"/>
    <property type="gene ID" value="evm.TU.04.737"/>
</dbReference>
<organism evidence="2 3">
    <name type="scientific">Cannabis sativa</name>
    <name type="common">Hemp</name>
    <name type="synonym">Marijuana</name>
    <dbReference type="NCBI Taxonomy" id="3483"/>
    <lineage>
        <taxon>Eukaryota</taxon>
        <taxon>Viridiplantae</taxon>
        <taxon>Streptophyta</taxon>
        <taxon>Embryophyta</taxon>
        <taxon>Tracheophyta</taxon>
        <taxon>Spermatophyta</taxon>
        <taxon>Magnoliopsida</taxon>
        <taxon>eudicotyledons</taxon>
        <taxon>Gunneridae</taxon>
        <taxon>Pentapetalae</taxon>
        <taxon>rosids</taxon>
        <taxon>fabids</taxon>
        <taxon>Rosales</taxon>
        <taxon>Cannabaceae</taxon>
        <taxon>Cannabis</taxon>
    </lineage>
</organism>
<dbReference type="Proteomes" id="UP000596661">
    <property type="component" value="Chromosome 4"/>
</dbReference>
<evidence type="ECO:0000256" key="1">
    <source>
        <dbReference type="SAM" id="MobiDB-lite"/>
    </source>
</evidence>
<proteinExistence type="predicted"/>
<sequence>MDVANPTNPASTTNLTNTNGQVDPNNLADPNDQPLSPRENPPLAPHTKSLTNVERPSGTITEPGPRYYVGETGPKIGEPAIGKPHVDLGEDFELAKLKKGVPSRSN</sequence>
<feature type="compositionally biased region" description="Polar residues" evidence="1">
    <location>
        <begin position="48"/>
        <end position="60"/>
    </location>
</feature>
<name>A0A803PIK1_CANSA</name>
<reference evidence="2" key="1">
    <citation type="submission" date="2018-11" db="EMBL/GenBank/DDBJ databases">
        <authorList>
            <person name="Grassa J C."/>
        </authorList>
    </citation>
    <scope>NUCLEOTIDE SEQUENCE [LARGE SCALE GENOMIC DNA]</scope>
</reference>
<dbReference type="EMBL" id="UZAU01000366">
    <property type="status" value="NOT_ANNOTATED_CDS"/>
    <property type="molecule type" value="Genomic_DNA"/>
</dbReference>
<evidence type="ECO:0000313" key="2">
    <source>
        <dbReference type="EnsemblPlants" id="cds.evm.model.04.737"/>
    </source>
</evidence>
<dbReference type="Gramene" id="evm.model.04.737">
    <property type="protein sequence ID" value="cds.evm.model.04.737"/>
    <property type="gene ID" value="evm.TU.04.737"/>
</dbReference>